<comment type="caution">
    <text evidence="2">The sequence shown here is derived from an EMBL/GenBank/DDBJ whole genome shotgun (WGS) entry which is preliminary data.</text>
</comment>
<sequence length="67" mass="7326">MKSSLRIAGMKTAEDVRKIKNAIASNQGVVACEISREKGEANIIYDDYFSAIDKIIDSVESLGYTVV</sequence>
<name>A0A937FAT1_9CLOT</name>
<dbReference type="SUPFAM" id="SSF55008">
    <property type="entry name" value="HMA, heavy metal-associated domain"/>
    <property type="match status" value="1"/>
</dbReference>
<gene>
    <name evidence="2" type="ORF">JK634_02585</name>
</gene>
<dbReference type="InterPro" id="IPR036163">
    <property type="entry name" value="HMA_dom_sf"/>
</dbReference>
<protein>
    <submittedName>
        <fullName evidence="2">Heavy-metal-associated domain-containing protein</fullName>
    </submittedName>
</protein>
<evidence type="ECO:0000313" key="3">
    <source>
        <dbReference type="Proteomes" id="UP000623681"/>
    </source>
</evidence>
<dbReference type="CDD" id="cd00371">
    <property type="entry name" value="HMA"/>
    <property type="match status" value="1"/>
</dbReference>
<organism evidence="2 3">
    <name type="scientific">Clostridium paridis</name>
    <dbReference type="NCBI Taxonomy" id="2803863"/>
    <lineage>
        <taxon>Bacteria</taxon>
        <taxon>Bacillati</taxon>
        <taxon>Bacillota</taxon>
        <taxon>Clostridia</taxon>
        <taxon>Eubacteriales</taxon>
        <taxon>Clostridiaceae</taxon>
        <taxon>Clostridium</taxon>
    </lineage>
</organism>
<keyword evidence="3" id="KW-1185">Reference proteome</keyword>
<accession>A0A937FAT1</accession>
<dbReference type="Gene3D" id="3.30.70.100">
    <property type="match status" value="1"/>
</dbReference>
<dbReference type="EMBL" id="JAESWA010000014">
    <property type="protein sequence ID" value="MBL4930680.1"/>
    <property type="molecule type" value="Genomic_DNA"/>
</dbReference>
<dbReference type="Pfam" id="PF00403">
    <property type="entry name" value="HMA"/>
    <property type="match status" value="1"/>
</dbReference>
<evidence type="ECO:0000259" key="1">
    <source>
        <dbReference type="PROSITE" id="PS50846"/>
    </source>
</evidence>
<dbReference type="GO" id="GO:0046872">
    <property type="term" value="F:metal ion binding"/>
    <property type="evidence" value="ECO:0007669"/>
    <property type="project" value="InterPro"/>
</dbReference>
<feature type="domain" description="HMA" evidence="1">
    <location>
        <begin position="1"/>
        <end position="67"/>
    </location>
</feature>
<evidence type="ECO:0000313" key="2">
    <source>
        <dbReference type="EMBL" id="MBL4930680.1"/>
    </source>
</evidence>
<dbReference type="AlphaFoldDB" id="A0A937FAT1"/>
<dbReference type="RefSeq" id="WP_202766065.1">
    <property type="nucleotide sequence ID" value="NZ_JAESWA010000014.1"/>
</dbReference>
<proteinExistence type="predicted"/>
<dbReference type="Proteomes" id="UP000623681">
    <property type="component" value="Unassembled WGS sequence"/>
</dbReference>
<dbReference type="PROSITE" id="PS51257">
    <property type="entry name" value="PROKAR_LIPOPROTEIN"/>
    <property type="match status" value="1"/>
</dbReference>
<dbReference type="InterPro" id="IPR006121">
    <property type="entry name" value="HMA_dom"/>
</dbReference>
<dbReference type="PROSITE" id="PS50846">
    <property type="entry name" value="HMA_2"/>
    <property type="match status" value="1"/>
</dbReference>
<reference evidence="2" key="1">
    <citation type="submission" date="2021-01" db="EMBL/GenBank/DDBJ databases">
        <title>Genome public.</title>
        <authorList>
            <person name="Liu C."/>
            <person name="Sun Q."/>
        </authorList>
    </citation>
    <scope>NUCLEOTIDE SEQUENCE</scope>
    <source>
        <strain evidence="2">YIM B02565</strain>
    </source>
</reference>